<protein>
    <recommendedName>
        <fullName evidence="2">CAAX prenyl protease 2/Lysostaphin resistance protein A-like domain-containing protein</fullName>
    </recommendedName>
</protein>
<dbReference type="GO" id="GO:0004175">
    <property type="term" value="F:endopeptidase activity"/>
    <property type="evidence" value="ECO:0007669"/>
    <property type="project" value="UniProtKB-ARBA"/>
</dbReference>
<name>A0A0G0QG98_9BACT</name>
<proteinExistence type="predicted"/>
<keyword evidence="1" id="KW-1133">Transmembrane helix</keyword>
<dbReference type="EMBL" id="LBXW01000014">
    <property type="protein sequence ID" value="KKR39163.1"/>
    <property type="molecule type" value="Genomic_DNA"/>
</dbReference>
<feature type="domain" description="CAAX prenyl protease 2/Lysostaphin resistance protein A-like" evidence="2">
    <location>
        <begin position="109"/>
        <end position="210"/>
    </location>
</feature>
<reference evidence="3 4" key="1">
    <citation type="journal article" date="2015" name="Nature">
        <title>rRNA introns, odd ribosomes, and small enigmatic genomes across a large radiation of phyla.</title>
        <authorList>
            <person name="Brown C.T."/>
            <person name="Hug L.A."/>
            <person name="Thomas B.C."/>
            <person name="Sharon I."/>
            <person name="Castelle C.J."/>
            <person name="Singh A."/>
            <person name="Wilkins M.J."/>
            <person name="Williams K.H."/>
            <person name="Banfield J.F."/>
        </authorList>
    </citation>
    <scope>NUCLEOTIDE SEQUENCE [LARGE SCALE GENOMIC DNA]</scope>
</reference>
<dbReference type="InterPro" id="IPR003675">
    <property type="entry name" value="Rce1/LyrA-like_dom"/>
</dbReference>
<comment type="caution">
    <text evidence="3">The sequence shown here is derived from an EMBL/GenBank/DDBJ whole genome shotgun (WGS) entry which is preliminary data.</text>
</comment>
<feature type="transmembrane region" description="Helical" evidence="1">
    <location>
        <begin position="6"/>
        <end position="26"/>
    </location>
</feature>
<feature type="transmembrane region" description="Helical" evidence="1">
    <location>
        <begin position="145"/>
        <end position="167"/>
    </location>
</feature>
<evidence type="ECO:0000313" key="3">
    <source>
        <dbReference type="EMBL" id="KKR39163.1"/>
    </source>
</evidence>
<feature type="transmembrane region" description="Helical" evidence="1">
    <location>
        <begin position="106"/>
        <end position="125"/>
    </location>
</feature>
<evidence type="ECO:0000256" key="1">
    <source>
        <dbReference type="SAM" id="Phobius"/>
    </source>
</evidence>
<feature type="transmembrane region" description="Helical" evidence="1">
    <location>
        <begin position="174"/>
        <end position="192"/>
    </location>
</feature>
<sequence>MPKKEIILKHATILAAYLLVVWGFYRLLFKLPDNIEEIFIKPVIWLFPVLILLRIERAGISSIGITLNNLFPSIYFVLGLGAIFVIEAVIINFVKYGGGLNFGANVGSSALFTSLGISFITATSEEITFRGYLFNRVWNALGNEWLANITTSIVWAFIHVPVAFFVWKLNLASALLYLFLTTLFGIGSAFVYARTKNVFSSIFLHVLWEWPIILFLDTN</sequence>
<organism evidence="3 4">
    <name type="scientific">Candidatus Woesebacteria bacterium GW2011_GWB1_40_101</name>
    <dbReference type="NCBI Taxonomy" id="1618575"/>
    <lineage>
        <taxon>Bacteria</taxon>
        <taxon>Candidatus Woeseibacteriota</taxon>
    </lineage>
</organism>
<dbReference type="GO" id="GO:0080120">
    <property type="term" value="P:CAAX-box protein maturation"/>
    <property type="evidence" value="ECO:0007669"/>
    <property type="project" value="UniProtKB-ARBA"/>
</dbReference>
<dbReference type="AlphaFoldDB" id="A0A0G0QG98"/>
<keyword evidence="1" id="KW-0812">Transmembrane</keyword>
<feature type="transmembrane region" description="Helical" evidence="1">
    <location>
        <begin position="75"/>
        <end position="94"/>
    </location>
</feature>
<keyword evidence="1" id="KW-0472">Membrane</keyword>
<evidence type="ECO:0000313" key="4">
    <source>
        <dbReference type="Proteomes" id="UP000034687"/>
    </source>
</evidence>
<feature type="transmembrane region" description="Helical" evidence="1">
    <location>
        <begin position="38"/>
        <end position="55"/>
    </location>
</feature>
<dbReference type="Pfam" id="PF02517">
    <property type="entry name" value="Rce1-like"/>
    <property type="match status" value="1"/>
</dbReference>
<gene>
    <name evidence="3" type="ORF">UT72_C0014G0003</name>
</gene>
<evidence type="ECO:0000259" key="2">
    <source>
        <dbReference type="Pfam" id="PF02517"/>
    </source>
</evidence>
<dbReference type="Proteomes" id="UP000034687">
    <property type="component" value="Unassembled WGS sequence"/>
</dbReference>
<accession>A0A0G0QG98</accession>